<protein>
    <recommendedName>
        <fullName evidence="3">B box-type domain-containing protein</fullName>
    </recommendedName>
</protein>
<reference evidence="1 2" key="1">
    <citation type="submission" date="2021-06" db="EMBL/GenBank/DDBJ databases">
        <title>Bacillus sp. RD4P76, an endophyte from a halophyte.</title>
        <authorList>
            <person name="Sun J.-Q."/>
        </authorList>
    </citation>
    <scope>NUCLEOTIDE SEQUENCE [LARGE SCALE GENOMIC DNA]</scope>
    <source>
        <strain evidence="1 2">CGMCC 1.15917</strain>
    </source>
</reference>
<evidence type="ECO:0000313" key="2">
    <source>
        <dbReference type="Proteomes" id="UP000784880"/>
    </source>
</evidence>
<comment type="caution">
    <text evidence="1">The sequence shown here is derived from an EMBL/GenBank/DDBJ whole genome shotgun (WGS) entry which is preliminary data.</text>
</comment>
<dbReference type="Proteomes" id="UP000784880">
    <property type="component" value="Unassembled WGS sequence"/>
</dbReference>
<sequence>MFIPCQSCNTEHATDWLWFVCDTCGYRVCHPCKASIGFKCEQCTFGYFKEK</sequence>
<organism evidence="1 2">
    <name type="scientific">Evansella tamaricis</name>
    <dbReference type="NCBI Taxonomy" id="2069301"/>
    <lineage>
        <taxon>Bacteria</taxon>
        <taxon>Bacillati</taxon>
        <taxon>Bacillota</taxon>
        <taxon>Bacilli</taxon>
        <taxon>Bacillales</taxon>
        <taxon>Bacillaceae</taxon>
        <taxon>Evansella</taxon>
    </lineage>
</organism>
<proteinExistence type="predicted"/>
<dbReference type="RefSeq" id="WP_217067811.1">
    <property type="nucleotide sequence ID" value="NZ_JAHQCS010000147.1"/>
</dbReference>
<evidence type="ECO:0000313" key="1">
    <source>
        <dbReference type="EMBL" id="MBU9713660.1"/>
    </source>
</evidence>
<keyword evidence="2" id="KW-1185">Reference proteome</keyword>
<dbReference type="EMBL" id="JAHQCS010000147">
    <property type="protein sequence ID" value="MBU9713660.1"/>
    <property type="molecule type" value="Genomic_DNA"/>
</dbReference>
<evidence type="ECO:0008006" key="3">
    <source>
        <dbReference type="Google" id="ProtNLM"/>
    </source>
</evidence>
<gene>
    <name evidence="1" type="ORF">KS419_18175</name>
</gene>
<name>A0ABS6JML5_9BACI</name>
<accession>A0ABS6JML5</accession>